<evidence type="ECO:0000313" key="3">
    <source>
        <dbReference type="Proteomes" id="UP001326567"/>
    </source>
</evidence>
<evidence type="ECO:0000256" key="1">
    <source>
        <dbReference type="SAM" id="Phobius"/>
    </source>
</evidence>
<dbReference type="Proteomes" id="UP001326567">
    <property type="component" value="Chromosome"/>
</dbReference>
<protein>
    <submittedName>
        <fullName evidence="2">Uncharacterized protein</fullName>
    </submittedName>
</protein>
<keyword evidence="1" id="KW-0472">Membrane</keyword>
<feature type="transmembrane region" description="Helical" evidence="1">
    <location>
        <begin position="6"/>
        <end position="28"/>
    </location>
</feature>
<accession>A0ABZ0V314</accession>
<name>A0ABZ0V314_9RHOB</name>
<keyword evidence="1" id="KW-1133">Transmembrane helix</keyword>
<sequence length="95" mass="10233">MIGAALIFRLAPYLIAATLAGGGVWWVMGLREENAALRSDVDRLTRVLAGCTARASNLIEDSESDAKVDNMPDLRAVPDEWLFVAPDTPGPSTVY</sequence>
<dbReference type="EMBL" id="CP139725">
    <property type="protein sequence ID" value="WPZ23088.1"/>
    <property type="molecule type" value="Genomic_DNA"/>
</dbReference>
<organism evidence="2 3">
    <name type="scientific">Sulfitobacter faviae</name>
    <dbReference type="NCBI Taxonomy" id="1775881"/>
    <lineage>
        <taxon>Bacteria</taxon>
        <taxon>Pseudomonadati</taxon>
        <taxon>Pseudomonadota</taxon>
        <taxon>Alphaproteobacteria</taxon>
        <taxon>Rhodobacterales</taxon>
        <taxon>Roseobacteraceae</taxon>
        <taxon>Sulfitobacter</taxon>
    </lineage>
</organism>
<evidence type="ECO:0000313" key="2">
    <source>
        <dbReference type="EMBL" id="WPZ23088.1"/>
    </source>
</evidence>
<reference evidence="2 3" key="1">
    <citation type="submission" date="2023-11" db="EMBL/GenBank/DDBJ databases">
        <title>From the Deep-Sea to the Surface: Bacterial Genomes Isolated from the Moytirra Hydrothermal Vent Plume.</title>
        <authorList>
            <person name="Major S.R."/>
        </authorList>
    </citation>
    <scope>NUCLEOTIDE SEQUENCE [LARGE SCALE GENOMIC DNA]</scope>
    <source>
        <strain evidence="2 3">OXR-9</strain>
    </source>
</reference>
<dbReference type="RefSeq" id="WP_322329564.1">
    <property type="nucleotide sequence ID" value="NZ_CP139725.1"/>
</dbReference>
<gene>
    <name evidence="2" type="ORF">T7987_07625</name>
</gene>
<proteinExistence type="predicted"/>
<keyword evidence="1" id="KW-0812">Transmembrane</keyword>
<keyword evidence="3" id="KW-1185">Reference proteome</keyword>